<organism evidence="2 3">
    <name type="scientific">Mesobacillus campisalis</name>
    <dbReference type="NCBI Taxonomy" id="1408103"/>
    <lineage>
        <taxon>Bacteria</taxon>
        <taxon>Bacillati</taxon>
        <taxon>Bacillota</taxon>
        <taxon>Bacilli</taxon>
        <taxon>Bacillales</taxon>
        <taxon>Bacillaceae</taxon>
        <taxon>Mesobacillus</taxon>
    </lineage>
</organism>
<sequence length="362" mass="38276">MDEKWKSFLTALGLSILAGLLFNSLHVPLPWLLGSLLAVSAGQIVAKTSFYMPRWLFTAALLILGYMLGAAFTKEAAVQVVRHFPFMLAGTILTLAISIGLGLVTARSAKLDLESAVLGSVPGGLAQMLVISREMKGINQTIVVFLQVIRLLSVVLLVPFLTVYGIESSHEGSQALLPTGENAGLLRYMGYILAALLGYIAAKQAKLPNSILTGPLIGVALVSIVGGGHAPELPPLVIVLSQIVMGINLGLNVHPQMLGNIRKFGLVSIGGSVLLVVASLLIALALVSVTSMGLATAFLGMAPGGIAEMGLTAAVVKADLSMVSGYQLFRLLFILFIVVPLLQRWIKKRQKQKIRAGIARTP</sequence>
<feature type="transmembrane region" description="Helical" evidence="1">
    <location>
        <begin position="144"/>
        <end position="165"/>
    </location>
</feature>
<dbReference type="OrthoDB" id="5460360at2"/>
<dbReference type="InterPro" id="IPR017516">
    <property type="entry name" value="AbrB_dup"/>
</dbReference>
<feature type="transmembrane region" description="Helical" evidence="1">
    <location>
        <begin position="209"/>
        <end position="227"/>
    </location>
</feature>
<dbReference type="RefSeq" id="WP_046525549.1">
    <property type="nucleotide sequence ID" value="NZ_LAYY01000034.1"/>
</dbReference>
<feature type="transmembrane region" description="Helical" evidence="1">
    <location>
        <begin position="84"/>
        <end position="104"/>
    </location>
</feature>
<evidence type="ECO:0000256" key="1">
    <source>
        <dbReference type="SAM" id="Phobius"/>
    </source>
</evidence>
<gene>
    <name evidence="2" type="ORF">WQ57_20040</name>
</gene>
<accession>A0A0M2SUK7</accession>
<evidence type="ECO:0000313" key="3">
    <source>
        <dbReference type="Proteomes" id="UP000034166"/>
    </source>
</evidence>
<evidence type="ECO:0008006" key="4">
    <source>
        <dbReference type="Google" id="ProtNLM"/>
    </source>
</evidence>
<dbReference type="NCBIfam" id="TIGR03082">
    <property type="entry name" value="Gneg_AbrB_dup"/>
    <property type="match status" value="2"/>
</dbReference>
<dbReference type="GO" id="GO:0016020">
    <property type="term" value="C:membrane"/>
    <property type="evidence" value="ECO:0007669"/>
    <property type="project" value="InterPro"/>
</dbReference>
<name>A0A0M2SUK7_9BACI</name>
<reference evidence="2 3" key="1">
    <citation type="submission" date="2015-04" db="EMBL/GenBank/DDBJ databases">
        <title>Taxonomic description and genome sequence of Bacillus campisalis sp. nov., a novel member of the genus Bacillus isolated from solar saltern.</title>
        <authorList>
            <person name="Mathan Kumar R."/>
            <person name="Kaur G."/>
            <person name="Kumar A."/>
            <person name="Singh N.K."/>
            <person name="Kaur N."/>
            <person name="Kumar N."/>
            <person name="Mayilraj S."/>
        </authorList>
    </citation>
    <scope>NUCLEOTIDE SEQUENCE [LARGE SCALE GENOMIC DNA]</scope>
    <source>
        <strain evidence="2 3">SA2-6</strain>
    </source>
</reference>
<dbReference type="GO" id="GO:0010468">
    <property type="term" value="P:regulation of gene expression"/>
    <property type="evidence" value="ECO:0007669"/>
    <property type="project" value="InterPro"/>
</dbReference>
<keyword evidence="1" id="KW-0472">Membrane</keyword>
<keyword evidence="1" id="KW-1133">Transmembrane helix</keyword>
<dbReference type="EMBL" id="LAYY01000034">
    <property type="protein sequence ID" value="KKK36305.1"/>
    <property type="molecule type" value="Genomic_DNA"/>
</dbReference>
<dbReference type="Pfam" id="PF05145">
    <property type="entry name" value="AbrB"/>
    <property type="match status" value="1"/>
</dbReference>
<keyword evidence="3" id="KW-1185">Reference proteome</keyword>
<feature type="transmembrane region" description="Helical" evidence="1">
    <location>
        <begin position="185"/>
        <end position="202"/>
    </location>
</feature>
<proteinExistence type="predicted"/>
<feature type="transmembrane region" description="Helical" evidence="1">
    <location>
        <begin position="328"/>
        <end position="346"/>
    </location>
</feature>
<dbReference type="AlphaFoldDB" id="A0A0M2SUK7"/>
<dbReference type="PANTHER" id="PTHR38457">
    <property type="entry name" value="REGULATOR ABRB-RELATED"/>
    <property type="match status" value="1"/>
</dbReference>
<feature type="transmembrane region" description="Helical" evidence="1">
    <location>
        <begin position="293"/>
        <end position="316"/>
    </location>
</feature>
<dbReference type="InterPro" id="IPR007820">
    <property type="entry name" value="AbrB_fam"/>
</dbReference>
<dbReference type="Proteomes" id="UP000034166">
    <property type="component" value="Unassembled WGS sequence"/>
</dbReference>
<protein>
    <recommendedName>
        <fullName evidence="4">AbrB family transcriptional regulator</fullName>
    </recommendedName>
</protein>
<dbReference type="PIRSF" id="PIRSF038991">
    <property type="entry name" value="Protein_AbrB"/>
    <property type="match status" value="1"/>
</dbReference>
<comment type="caution">
    <text evidence="2">The sequence shown here is derived from an EMBL/GenBank/DDBJ whole genome shotgun (WGS) entry which is preliminary data.</text>
</comment>
<feature type="transmembrane region" description="Helical" evidence="1">
    <location>
        <begin position="264"/>
        <end position="287"/>
    </location>
</feature>
<keyword evidence="1" id="KW-0812">Transmembrane</keyword>
<dbReference type="PATRIC" id="fig|1408103.3.peg.4439"/>
<evidence type="ECO:0000313" key="2">
    <source>
        <dbReference type="EMBL" id="KKK36305.1"/>
    </source>
</evidence>
<dbReference type="PANTHER" id="PTHR38457:SF1">
    <property type="entry name" value="REGULATOR ABRB-RELATED"/>
    <property type="match status" value="1"/>
</dbReference>
<feature type="transmembrane region" description="Helical" evidence="1">
    <location>
        <begin position="50"/>
        <end position="72"/>
    </location>
</feature>